<feature type="domain" description="Glycoside hydrolase family 33 N-terminal" evidence="10">
    <location>
        <begin position="1224"/>
        <end position="1405"/>
    </location>
</feature>
<dbReference type="GO" id="GO:0004308">
    <property type="term" value="F:exo-alpha-sialidase activity"/>
    <property type="evidence" value="ECO:0007669"/>
    <property type="project" value="UniProtKB-EC"/>
</dbReference>
<reference evidence="12" key="1">
    <citation type="submission" date="2023-02" db="EMBL/GenBank/DDBJ databases">
        <title>Streptococcus sp. Genome Sequencing and Assembly.</title>
        <authorList>
            <person name="Shore S.M."/>
            <person name="Nicholson T.L."/>
        </authorList>
    </citation>
    <scope>NUCLEOTIDE SEQUENCE</scope>
    <source>
        <strain evidence="12">29887</strain>
    </source>
</reference>
<evidence type="ECO:0000313" key="12">
    <source>
        <dbReference type="EMBL" id="WNY51942.1"/>
    </source>
</evidence>
<dbReference type="InterPro" id="IPR011040">
    <property type="entry name" value="Sialidase"/>
</dbReference>
<proteinExistence type="inferred from homology"/>
<sequence length="1409" mass="157104">MKKITKSSIYKVSLFSSMILPAFFCIEQVQGQEIVPTVENQQAVAVLQPVVENTELDIEEVVDPAAVGVEVPVFSDPHIQQPPVEEAPPTPSDTSMEFRGGSVTINEDSPAKEFEANEVTKVESVQLDTSNDKRHVLDEGTEQLIKQSENGTIYMEYKASQNAGFHSLFSTSSDTKANEYTALIAKDSSIMLESRVDGGRTIANVTQMDANMVNGEWNAVAMTYEKVLNSQEMDVKLYINGEFSGGTRASQGIFTSATAMNHAQLGATKRGSELRWGVDRMDIRNFTFYNKVLTADEVARRSELFVRQSPEVSSPATVGISEKVAVFEGGRAGQKGPEGAASFRIPALLRTDKGTLIAATDMRHDHSGDWGDIAQAVKRSSDNGTTWGPTIKIVDLKNNAKASNPTIGAPLTIDTALVQDPTTKRIFAIYDMYPEGQALFGMPSQREVEYTVIDGKSYLNLYSNKNDRPFTLRENGYIYTPDGQITLYRVNIRDTSPAYANMGDLYYDQELIGNIYNQTADPGLFRVANANYIWMSYSDDDGRTWSRPTDITPSVKKDFMKFLGLGPGTGIVLHTGPNKGRLVVPAYSANWVTGLHGSQSALVLYSDDHGRTWKSGKSFNDDRPLADGTVLHSSTMNNRKEQGTEASLVQLGNGQLKMFMRGLAGKVRVATSLDGGQTWLKELEVMEDVHDPYVQLSAIRHVRNGKEYVLLANAAGPDRNRTNGTIHLAEVTTNGRLIWTHHTLIQEGNFAYNSIQYLGNDTFGILYEHTTGNQNAYSLYYKTVTWDYLTKPVSTSYASAVQTVSLGRDNRLYLSFTKPVLALGRPQLRIQSGHQLSYIGQLDARTLVYNWNSTTGVLVFDGLVSGAIVTPENQQVYLKAIFEPSLATSSQKVTSDRLLVRGEDVYEDGHRRGLANLMDGNLDTLTELLWNLSNSKVRLPQTISIQTRDNQVIQLDKLSLFKRINNYGTVTKYRIKTYTDTVLTHDSGMIEVPYAQTEDHYKFTSRVFANKVELIILEAKFRPDVINNRTMTIREVELYEVGNAVEELPAFRVEKIDSSRLTVRGENVYEDTFGRGLSNLMDGNKESLTELRWNLSDSRVTLPQTITIQTRNGQATRLHSLVMTKRINNNGTVTKYRIKAYNGANLVHQSTEISVPYEREIETYQFTREVRADRVELIILEARVRPNQINNRMMTLKEVELFEYVPSQAEPAFANHQVLSLDPLQTNAQNGKRLELDSSIKDNLLAINSGTIFMDFKASTTSGFYSLFSTSSASLKNEYSALIVRDGKLIFESRIGSGGQTIGHITDASQRLINGNWNTVAITYEQVGTGSQYLVKLYVNGKLSGQTTMSQAPFTSATAMDHVQVGATRRQTELRWTVDELNLRQFVLYNSALTPEEIEQRSQMFAYSA</sequence>
<dbReference type="EMBL" id="CP118735">
    <property type="protein sequence ID" value="WNY51942.1"/>
    <property type="molecule type" value="Genomic_DNA"/>
</dbReference>
<dbReference type="Gene3D" id="2.60.120.260">
    <property type="entry name" value="Galactose-binding domain-like"/>
    <property type="match status" value="2"/>
</dbReference>
<dbReference type="Gene3D" id="2.60.120.200">
    <property type="match status" value="2"/>
</dbReference>
<keyword evidence="6" id="KW-0378">Hydrolase</keyword>
<dbReference type="Gene3D" id="2.120.10.10">
    <property type="match status" value="1"/>
</dbReference>
<evidence type="ECO:0000256" key="7">
    <source>
        <dbReference type="ARBA" id="ARBA00023295"/>
    </source>
</evidence>
<dbReference type="PANTHER" id="PTHR10628">
    <property type="entry name" value="SIALIDASE"/>
    <property type="match status" value="1"/>
</dbReference>
<feature type="domain" description="Sialidase" evidence="11">
    <location>
        <begin position="536"/>
        <end position="758"/>
    </location>
</feature>
<feature type="signal peptide" evidence="9">
    <location>
        <begin position="1"/>
        <end position="22"/>
    </location>
</feature>
<dbReference type="Pfam" id="PF02973">
    <property type="entry name" value="Sialidase"/>
    <property type="match status" value="2"/>
</dbReference>
<evidence type="ECO:0000256" key="5">
    <source>
        <dbReference type="ARBA" id="ARBA00022737"/>
    </source>
</evidence>
<keyword evidence="4 9" id="KW-0732">Signal</keyword>
<evidence type="ECO:0000256" key="9">
    <source>
        <dbReference type="SAM" id="SignalP"/>
    </source>
</evidence>
<dbReference type="InterPro" id="IPR013320">
    <property type="entry name" value="ConA-like_dom_sf"/>
</dbReference>
<keyword evidence="5" id="KW-0677">Repeat</keyword>
<evidence type="ECO:0000259" key="11">
    <source>
        <dbReference type="Pfam" id="PF13088"/>
    </source>
</evidence>
<dbReference type="PANTHER" id="PTHR10628:SF30">
    <property type="entry name" value="EXO-ALPHA-SIALIDASE"/>
    <property type="match status" value="1"/>
</dbReference>
<protein>
    <recommendedName>
        <fullName evidence="3">exo-alpha-sialidase</fullName>
        <ecNumber evidence="3">3.2.1.18</ecNumber>
    </recommendedName>
</protein>
<comment type="catalytic activity">
    <reaction evidence="1">
        <text>Hydrolysis of alpha-(2-&gt;3)-, alpha-(2-&gt;6)-, alpha-(2-&gt;8)- glycosidic linkages of terminal sialic acid residues in oligosaccharides, glycoproteins, glycolipids, colominic acid and synthetic substrates.</text>
        <dbReference type="EC" id="3.2.1.18"/>
    </reaction>
</comment>
<dbReference type="SUPFAM" id="SSF50939">
    <property type="entry name" value="Sialidases"/>
    <property type="match status" value="1"/>
</dbReference>
<evidence type="ECO:0000256" key="4">
    <source>
        <dbReference type="ARBA" id="ARBA00022729"/>
    </source>
</evidence>
<feature type="chain" id="PRO_5041706216" description="exo-alpha-sialidase" evidence="9">
    <location>
        <begin position="23"/>
        <end position="1409"/>
    </location>
</feature>
<dbReference type="InterPro" id="IPR004124">
    <property type="entry name" value="Glyco_hydro_33_N"/>
</dbReference>
<dbReference type="Pfam" id="PF13088">
    <property type="entry name" value="BNR_2"/>
    <property type="match status" value="1"/>
</dbReference>
<dbReference type="GO" id="GO:0016020">
    <property type="term" value="C:membrane"/>
    <property type="evidence" value="ECO:0007669"/>
    <property type="project" value="TreeGrafter"/>
</dbReference>
<evidence type="ECO:0000256" key="6">
    <source>
        <dbReference type="ARBA" id="ARBA00022801"/>
    </source>
</evidence>
<gene>
    <name evidence="12" type="ORF">PW252_04670</name>
</gene>
<organism evidence="12">
    <name type="scientific">Streptococcus iners</name>
    <dbReference type="NCBI Taxonomy" id="3028084"/>
    <lineage>
        <taxon>Bacteria</taxon>
        <taxon>Bacillati</taxon>
        <taxon>Bacillota</taxon>
        <taxon>Bacilli</taxon>
        <taxon>Lactobacillales</taxon>
        <taxon>Streptococcaceae</taxon>
        <taxon>Streptococcus</taxon>
    </lineage>
</organism>
<feature type="region of interest" description="Disordered" evidence="8">
    <location>
        <begin position="76"/>
        <end position="96"/>
    </location>
</feature>
<evidence type="ECO:0000256" key="8">
    <source>
        <dbReference type="SAM" id="MobiDB-lite"/>
    </source>
</evidence>
<dbReference type="RefSeq" id="WP_248049708.1">
    <property type="nucleotide sequence ID" value="NZ_CP118735.1"/>
</dbReference>
<dbReference type="EC" id="3.2.1.18" evidence="3"/>
<dbReference type="Gene3D" id="2.40.220.10">
    <property type="entry name" value="Intramolecular Trans-sialidase, Domain 3"/>
    <property type="match status" value="1"/>
</dbReference>
<evidence type="ECO:0000259" key="10">
    <source>
        <dbReference type="Pfam" id="PF02973"/>
    </source>
</evidence>
<name>A0AA96VMU3_9STRE</name>
<dbReference type="InterPro" id="IPR036278">
    <property type="entry name" value="Sialidase_sf"/>
</dbReference>
<dbReference type="GO" id="GO:0005737">
    <property type="term" value="C:cytoplasm"/>
    <property type="evidence" value="ECO:0007669"/>
    <property type="project" value="TreeGrafter"/>
</dbReference>
<dbReference type="GO" id="GO:0006689">
    <property type="term" value="P:ganglioside catabolic process"/>
    <property type="evidence" value="ECO:0007669"/>
    <property type="project" value="TreeGrafter"/>
</dbReference>
<dbReference type="InterPro" id="IPR023364">
    <property type="entry name" value="Trans_sialidase_dom3"/>
</dbReference>
<comment type="similarity">
    <text evidence="2">Belongs to the glycosyl hydrolase 33 family.</text>
</comment>
<feature type="domain" description="Glycoside hydrolase family 33 N-terminal" evidence="10">
    <location>
        <begin position="125"/>
        <end position="305"/>
    </location>
</feature>
<accession>A0AA96VMU3</accession>
<keyword evidence="7" id="KW-0326">Glycosidase</keyword>
<dbReference type="InterPro" id="IPR026856">
    <property type="entry name" value="Sialidase_fam"/>
</dbReference>
<evidence type="ECO:0000256" key="3">
    <source>
        <dbReference type="ARBA" id="ARBA00012733"/>
    </source>
</evidence>
<evidence type="ECO:0000256" key="2">
    <source>
        <dbReference type="ARBA" id="ARBA00009348"/>
    </source>
</evidence>
<dbReference type="GO" id="GO:0009313">
    <property type="term" value="P:oligosaccharide catabolic process"/>
    <property type="evidence" value="ECO:0007669"/>
    <property type="project" value="TreeGrafter"/>
</dbReference>
<dbReference type="SUPFAM" id="SSF49899">
    <property type="entry name" value="Concanavalin A-like lectins/glucanases"/>
    <property type="match status" value="2"/>
</dbReference>
<dbReference type="CDD" id="cd15482">
    <property type="entry name" value="Sialidase_non-viral"/>
    <property type="match status" value="1"/>
</dbReference>
<evidence type="ECO:0000256" key="1">
    <source>
        <dbReference type="ARBA" id="ARBA00000427"/>
    </source>
</evidence>
<dbReference type="KEGG" id="sins:PW252_04670"/>